<sequence length="118" mass="13747">MNPERLKSARKTAKLSQEKLGVLAGIDEATARSRVSQYEKGFHTPSFDLIKKFAVILNVPECYFYIVDDVFAEAVLEMYHTHQMPYLQHPDYEKLKQAEKLVEQLQKLIHDLTNKSHR</sequence>
<protein>
    <submittedName>
        <fullName evidence="2">DNA-binding protein</fullName>
    </submittedName>
</protein>
<evidence type="ECO:0000259" key="1">
    <source>
        <dbReference type="PROSITE" id="PS50943"/>
    </source>
</evidence>
<dbReference type="EMBL" id="AM286415">
    <property type="protein sequence ID" value="CAL13518.1"/>
    <property type="molecule type" value="Genomic_DNA"/>
</dbReference>
<evidence type="ECO:0000313" key="3">
    <source>
        <dbReference type="Proteomes" id="UP000000642"/>
    </source>
</evidence>
<gene>
    <name evidence="2" type="ORF">YE3496A</name>
</gene>
<dbReference type="HOGENOM" id="CLU_066192_10_0_6"/>
<dbReference type="OrthoDB" id="6006530at2"/>
<dbReference type="SUPFAM" id="SSF47413">
    <property type="entry name" value="lambda repressor-like DNA-binding domains"/>
    <property type="match status" value="1"/>
</dbReference>
<dbReference type="Pfam" id="PF01381">
    <property type="entry name" value="HTH_3"/>
    <property type="match status" value="1"/>
</dbReference>
<dbReference type="AlphaFoldDB" id="A1JQ33"/>
<name>A1JQ33_YERE8</name>
<feature type="domain" description="HTH cro/C1-type" evidence="1">
    <location>
        <begin position="6"/>
        <end position="64"/>
    </location>
</feature>
<dbReference type="KEGG" id="yen:YE3496A"/>
<dbReference type="SMART" id="SM00530">
    <property type="entry name" value="HTH_XRE"/>
    <property type="match status" value="1"/>
</dbReference>
<dbReference type="GO" id="GO:0003677">
    <property type="term" value="F:DNA binding"/>
    <property type="evidence" value="ECO:0007669"/>
    <property type="project" value="UniProtKB-KW"/>
</dbReference>
<keyword evidence="2" id="KW-0238">DNA-binding</keyword>
<proteinExistence type="predicted"/>
<dbReference type="PROSITE" id="PS50943">
    <property type="entry name" value="HTH_CROC1"/>
    <property type="match status" value="1"/>
</dbReference>
<dbReference type="Proteomes" id="UP000000642">
    <property type="component" value="Chromosome"/>
</dbReference>
<dbReference type="CDD" id="cd00093">
    <property type="entry name" value="HTH_XRE"/>
    <property type="match status" value="1"/>
</dbReference>
<accession>A1JQ33</accession>
<dbReference type="PATRIC" id="fig|393305.7.peg.3711"/>
<reference evidence="2 3" key="1">
    <citation type="journal article" date="2006" name="PLoS Genet.">
        <title>The complete genome sequence and comparative genome analysis of the high pathogenicity Yersinia enterocolitica strain 8081.</title>
        <authorList>
            <person name="Thomson N.R."/>
            <person name="Howard S."/>
            <person name="Wren B.W."/>
            <person name="Holden M.T.G."/>
            <person name="Crossman L."/>
            <person name="Challis G.L."/>
            <person name="Churcher C."/>
            <person name="Mungall K."/>
            <person name="Brooks K."/>
            <person name="Chillingworth T."/>
            <person name="Feltwell T."/>
            <person name="Abdellah Z."/>
            <person name="Hauser H."/>
            <person name="Jagels K."/>
            <person name="Maddison M."/>
            <person name="Moule S."/>
            <person name="Sanders M."/>
            <person name="Whitehead S."/>
            <person name="Quail M.A."/>
            <person name="Dougan G."/>
            <person name="Parkhill J."/>
            <person name="Prentice M.B."/>
        </authorList>
    </citation>
    <scope>NUCLEOTIDE SEQUENCE [LARGE SCALE GENOMIC DNA]</scope>
    <source>
        <strain evidence="3">NCTC 13174 / 8081</strain>
    </source>
</reference>
<dbReference type="InterPro" id="IPR001387">
    <property type="entry name" value="Cro/C1-type_HTH"/>
</dbReference>
<dbReference type="InterPro" id="IPR010982">
    <property type="entry name" value="Lambda_DNA-bd_dom_sf"/>
</dbReference>
<organism evidence="2 3">
    <name type="scientific">Yersinia enterocolitica serotype O:8 / biotype 1B (strain NCTC 13174 / 8081)</name>
    <dbReference type="NCBI Taxonomy" id="393305"/>
    <lineage>
        <taxon>Bacteria</taxon>
        <taxon>Pseudomonadati</taxon>
        <taxon>Pseudomonadota</taxon>
        <taxon>Gammaproteobacteria</taxon>
        <taxon>Enterobacterales</taxon>
        <taxon>Yersiniaceae</taxon>
        <taxon>Yersinia</taxon>
    </lineage>
</organism>
<evidence type="ECO:0000313" key="2">
    <source>
        <dbReference type="EMBL" id="CAL13518.1"/>
    </source>
</evidence>
<dbReference type="Gene3D" id="1.10.260.40">
    <property type="entry name" value="lambda repressor-like DNA-binding domains"/>
    <property type="match status" value="1"/>
</dbReference>
<dbReference type="eggNOG" id="COG1396">
    <property type="taxonomic scope" value="Bacteria"/>
</dbReference>